<sequence>MHDWLLWLILAAALAGAETLSLDLVLIMCAGGAAAGGVGAAAGLPPAAQVAVAIAGALALLLFVRPVAKRHLTGTDTTLDGTSALVGTNAIVLSTVDAKGGRVRLNGGEWSARSYDETQVIPVGASVQVMQISGATALVWTHTL</sequence>
<evidence type="ECO:0000313" key="8">
    <source>
        <dbReference type="Proteomes" id="UP001183176"/>
    </source>
</evidence>
<comment type="subcellular location">
    <subcellularLocation>
        <location evidence="1">Membrane</location>
        <topology evidence="1">Multi-pass membrane protein</topology>
    </subcellularLocation>
</comment>
<dbReference type="Pfam" id="PF01957">
    <property type="entry name" value="NfeD"/>
    <property type="match status" value="1"/>
</dbReference>
<dbReference type="InterPro" id="IPR012340">
    <property type="entry name" value="NA-bd_OB-fold"/>
</dbReference>
<dbReference type="RefSeq" id="WP_311420984.1">
    <property type="nucleotide sequence ID" value="NZ_JAVREH010000001.1"/>
</dbReference>
<feature type="domain" description="NfeD-like C-terminal" evidence="6">
    <location>
        <begin position="83"/>
        <end position="140"/>
    </location>
</feature>
<evidence type="ECO:0000256" key="1">
    <source>
        <dbReference type="ARBA" id="ARBA00004141"/>
    </source>
</evidence>
<dbReference type="PANTHER" id="PTHR33507:SF3">
    <property type="entry name" value="INNER MEMBRANE PROTEIN YBBJ"/>
    <property type="match status" value="1"/>
</dbReference>
<proteinExistence type="predicted"/>
<dbReference type="Proteomes" id="UP001183176">
    <property type="component" value="Unassembled WGS sequence"/>
</dbReference>
<protein>
    <submittedName>
        <fullName evidence="7">NfeD family protein</fullName>
    </submittedName>
</protein>
<keyword evidence="3 5" id="KW-1133">Transmembrane helix</keyword>
<evidence type="ECO:0000256" key="3">
    <source>
        <dbReference type="ARBA" id="ARBA00022989"/>
    </source>
</evidence>
<organism evidence="7 8">
    <name type="scientific">Jatrophihabitans lederbergiae</name>
    <dbReference type="NCBI Taxonomy" id="3075547"/>
    <lineage>
        <taxon>Bacteria</taxon>
        <taxon>Bacillati</taxon>
        <taxon>Actinomycetota</taxon>
        <taxon>Actinomycetes</taxon>
        <taxon>Jatrophihabitantales</taxon>
        <taxon>Jatrophihabitantaceae</taxon>
        <taxon>Jatrophihabitans</taxon>
    </lineage>
</organism>
<keyword evidence="4 5" id="KW-0472">Membrane</keyword>
<keyword evidence="8" id="KW-1185">Reference proteome</keyword>
<name>A0ABU2J4A5_9ACTN</name>
<dbReference type="PANTHER" id="PTHR33507">
    <property type="entry name" value="INNER MEMBRANE PROTEIN YBBJ"/>
    <property type="match status" value="1"/>
</dbReference>
<reference evidence="8" key="1">
    <citation type="submission" date="2023-07" db="EMBL/GenBank/DDBJ databases">
        <title>30 novel species of actinomycetes from the DSMZ collection.</title>
        <authorList>
            <person name="Nouioui I."/>
        </authorList>
    </citation>
    <scope>NUCLEOTIDE SEQUENCE [LARGE SCALE GENOMIC DNA]</scope>
    <source>
        <strain evidence="8">DSM 44399</strain>
    </source>
</reference>
<gene>
    <name evidence="7" type="ORF">RM423_00285</name>
</gene>
<dbReference type="Gene3D" id="2.40.50.140">
    <property type="entry name" value="Nucleic acid-binding proteins"/>
    <property type="match status" value="1"/>
</dbReference>
<accession>A0ABU2J4A5</accession>
<evidence type="ECO:0000256" key="2">
    <source>
        <dbReference type="ARBA" id="ARBA00022692"/>
    </source>
</evidence>
<dbReference type="InterPro" id="IPR002810">
    <property type="entry name" value="NfeD-like_C"/>
</dbReference>
<keyword evidence="2 5" id="KW-0812">Transmembrane</keyword>
<dbReference type="SUPFAM" id="SSF141322">
    <property type="entry name" value="NfeD domain-like"/>
    <property type="match status" value="1"/>
</dbReference>
<dbReference type="InterPro" id="IPR052165">
    <property type="entry name" value="Membrane_assoc_protease"/>
</dbReference>
<comment type="caution">
    <text evidence="7">The sequence shown here is derived from an EMBL/GenBank/DDBJ whole genome shotgun (WGS) entry which is preliminary data.</text>
</comment>
<evidence type="ECO:0000256" key="5">
    <source>
        <dbReference type="SAM" id="Phobius"/>
    </source>
</evidence>
<evidence type="ECO:0000313" key="7">
    <source>
        <dbReference type="EMBL" id="MDT0259825.1"/>
    </source>
</evidence>
<evidence type="ECO:0000256" key="4">
    <source>
        <dbReference type="ARBA" id="ARBA00023136"/>
    </source>
</evidence>
<dbReference type="EMBL" id="JAVREH010000001">
    <property type="protein sequence ID" value="MDT0259825.1"/>
    <property type="molecule type" value="Genomic_DNA"/>
</dbReference>
<evidence type="ECO:0000259" key="6">
    <source>
        <dbReference type="Pfam" id="PF01957"/>
    </source>
</evidence>
<feature type="transmembrane region" description="Helical" evidence="5">
    <location>
        <begin position="45"/>
        <end position="64"/>
    </location>
</feature>